<proteinExistence type="predicted"/>
<organism evidence="3 4">
    <name type="scientific">Smittium mucronatum</name>
    <dbReference type="NCBI Taxonomy" id="133383"/>
    <lineage>
        <taxon>Eukaryota</taxon>
        <taxon>Fungi</taxon>
        <taxon>Fungi incertae sedis</taxon>
        <taxon>Zoopagomycota</taxon>
        <taxon>Kickxellomycotina</taxon>
        <taxon>Harpellomycetes</taxon>
        <taxon>Harpellales</taxon>
        <taxon>Legeriomycetaceae</taxon>
        <taxon>Smittium</taxon>
    </lineage>
</organism>
<feature type="transmembrane region" description="Helical" evidence="2">
    <location>
        <begin position="500"/>
        <end position="517"/>
    </location>
</feature>
<protein>
    <recommendedName>
        <fullName evidence="5">RGS domain-containing protein</fullName>
    </recommendedName>
</protein>
<reference evidence="3 4" key="1">
    <citation type="journal article" date="2016" name="Mol. Biol. Evol.">
        <title>Genome-Wide Survey of Gut Fungi (Harpellales) Reveals the First Horizontally Transferred Ubiquitin Gene from a Mosquito Host.</title>
        <authorList>
            <person name="Wang Y."/>
            <person name="White M.M."/>
            <person name="Kvist S."/>
            <person name="Moncalvo J.M."/>
        </authorList>
    </citation>
    <scope>NUCLEOTIDE SEQUENCE [LARGE SCALE GENOMIC DNA]</scope>
    <source>
        <strain evidence="3 4">ALG-7-W6</strain>
    </source>
</reference>
<gene>
    <name evidence="3" type="ORF">AYI68_g910</name>
</gene>
<evidence type="ECO:0000313" key="3">
    <source>
        <dbReference type="EMBL" id="OLY84917.1"/>
    </source>
</evidence>
<evidence type="ECO:0008006" key="5">
    <source>
        <dbReference type="Google" id="ProtNLM"/>
    </source>
</evidence>
<feature type="transmembrane region" description="Helical" evidence="2">
    <location>
        <begin position="638"/>
        <end position="659"/>
    </location>
</feature>
<accession>A0A1R0H6Z8</accession>
<feature type="region of interest" description="Disordered" evidence="1">
    <location>
        <begin position="291"/>
        <end position="330"/>
    </location>
</feature>
<feature type="compositionally biased region" description="Basic and acidic residues" evidence="1">
    <location>
        <begin position="291"/>
        <end position="301"/>
    </location>
</feature>
<evidence type="ECO:0000313" key="4">
    <source>
        <dbReference type="Proteomes" id="UP000187455"/>
    </source>
</evidence>
<keyword evidence="4" id="KW-1185">Reference proteome</keyword>
<keyword evidence="2" id="KW-1133">Transmembrane helix</keyword>
<keyword evidence="2" id="KW-0812">Transmembrane</keyword>
<dbReference type="Proteomes" id="UP000187455">
    <property type="component" value="Unassembled WGS sequence"/>
</dbReference>
<name>A0A1R0H6Z8_9FUNG</name>
<keyword evidence="2" id="KW-0472">Membrane</keyword>
<feature type="transmembrane region" description="Helical" evidence="2">
    <location>
        <begin position="571"/>
        <end position="595"/>
    </location>
</feature>
<dbReference type="AlphaFoldDB" id="A0A1R0H6Z8"/>
<evidence type="ECO:0000256" key="2">
    <source>
        <dbReference type="SAM" id="Phobius"/>
    </source>
</evidence>
<feature type="compositionally biased region" description="Polar residues" evidence="1">
    <location>
        <begin position="319"/>
        <end position="330"/>
    </location>
</feature>
<feature type="region of interest" description="Disordered" evidence="1">
    <location>
        <begin position="32"/>
        <end position="57"/>
    </location>
</feature>
<evidence type="ECO:0000256" key="1">
    <source>
        <dbReference type="SAM" id="MobiDB-lite"/>
    </source>
</evidence>
<sequence>MKNHSQPDLTHEVTILAQQVVSDLENQNNFYLSQGSDRNLENSTDSSENASNYDKSSIDSYSESINIRYLSSNKSHSDEEEDRDRQFLSRNLTDEFNFANNDDLPDNETNFFDMRLWRRMSKNLPSSVRNPLDFKMLENDEKNRFIKFKNAKSLSNNSKSDFLSPDFNFSEKPSNDPSYLLNILKNNNPESSAIDNFDEKHFSSGSGSVPGGLGQQAWLYLQDHNLRSGGLPTLQQVLNRKTFAPLSLRDFAVHCSVRQPEARKWLEFYMAAVTHEKMCLAYLSGKHIDSIKKKKPSDKSHSSSKRHKNSKLKKKNNSTRYPSQSKKASDAIQIQSATESIFLKYFKAALIPNPGDHMSYNRVFSSSNRDWPEQFIDTSEGIHYSNTRQSKMVSNFGHFRQVIKQPIELFSNALVLGGKSPYSMISYPGLDPSARIIHLNDPNPKINQTGSGYFNDPSSNNGSGSSNKRQTIYYMPWPPEILSKIEVQLSMSNSMLDPHLFSEAIMYAYEVLNVYYYSVFLREATTRNCSHGHSVFRLLFGILLLLSFGFTYPISLILLDHEDKRLRLWCLIPQILGWWNLVVGFSGVDILLSLVKRYQSPSPNYTVSGTSYRNMWFNTRLSIDKTASKLVKARSIKMFLFSLMLATVCILILCLVPGVRLYS</sequence>
<dbReference type="OrthoDB" id="5584247at2759"/>
<dbReference type="EMBL" id="LSSL01000306">
    <property type="protein sequence ID" value="OLY84917.1"/>
    <property type="molecule type" value="Genomic_DNA"/>
</dbReference>
<feature type="compositionally biased region" description="Basic residues" evidence="1">
    <location>
        <begin position="302"/>
        <end position="317"/>
    </location>
</feature>
<comment type="caution">
    <text evidence="3">The sequence shown here is derived from an EMBL/GenBank/DDBJ whole genome shotgun (WGS) entry which is preliminary data.</text>
</comment>
<feature type="transmembrane region" description="Helical" evidence="2">
    <location>
        <begin position="538"/>
        <end position="559"/>
    </location>
</feature>